<accession>A0A4D7JMG4</accession>
<dbReference type="Proteomes" id="UP000298616">
    <property type="component" value="Chromosome"/>
</dbReference>
<evidence type="ECO:0000313" key="3">
    <source>
        <dbReference type="EMBL" id="QCK14680.1"/>
    </source>
</evidence>
<dbReference type="InterPro" id="IPR050491">
    <property type="entry name" value="AmpC-like"/>
</dbReference>
<dbReference type="InterPro" id="IPR012338">
    <property type="entry name" value="Beta-lactam/transpept-like"/>
</dbReference>
<protein>
    <recommendedName>
        <fullName evidence="2">Beta-lactamase-related domain-containing protein</fullName>
    </recommendedName>
</protein>
<keyword evidence="1" id="KW-0472">Membrane</keyword>
<evidence type="ECO:0000313" key="4">
    <source>
        <dbReference type="Proteomes" id="UP000298616"/>
    </source>
</evidence>
<organism evidence="3 4">
    <name type="scientific">Mangrovivirga cuniculi</name>
    <dbReference type="NCBI Taxonomy" id="2715131"/>
    <lineage>
        <taxon>Bacteria</taxon>
        <taxon>Pseudomonadati</taxon>
        <taxon>Bacteroidota</taxon>
        <taxon>Cytophagia</taxon>
        <taxon>Cytophagales</taxon>
        <taxon>Mangrovivirgaceae</taxon>
        <taxon>Mangrovivirga</taxon>
    </lineage>
</organism>
<dbReference type="OrthoDB" id="9793489at2"/>
<feature type="transmembrane region" description="Helical" evidence="1">
    <location>
        <begin position="6"/>
        <end position="27"/>
    </location>
</feature>
<reference evidence="3 4" key="1">
    <citation type="submission" date="2018-04" db="EMBL/GenBank/DDBJ databases">
        <title>Complete genome uncultured novel isolate.</title>
        <authorList>
            <person name="Merlino G."/>
        </authorList>
    </citation>
    <scope>NUCLEOTIDE SEQUENCE [LARGE SCALE GENOMIC DNA]</scope>
    <source>
        <strain evidence="4">R1DC9</strain>
    </source>
</reference>
<feature type="domain" description="Beta-lactamase-related" evidence="2">
    <location>
        <begin position="38"/>
        <end position="339"/>
    </location>
</feature>
<dbReference type="Pfam" id="PF00144">
    <property type="entry name" value="Beta-lactamase"/>
    <property type="match status" value="1"/>
</dbReference>
<keyword evidence="1" id="KW-1133">Transmembrane helix</keyword>
<evidence type="ECO:0000256" key="1">
    <source>
        <dbReference type="SAM" id="Phobius"/>
    </source>
</evidence>
<dbReference type="Gene3D" id="3.40.710.10">
    <property type="entry name" value="DD-peptidase/beta-lactamase superfamily"/>
    <property type="match status" value="1"/>
</dbReference>
<proteinExistence type="predicted"/>
<gene>
    <name evidence="3" type="ORF">DCC35_07950</name>
</gene>
<evidence type="ECO:0000259" key="2">
    <source>
        <dbReference type="Pfam" id="PF00144"/>
    </source>
</evidence>
<dbReference type="AlphaFoldDB" id="A0A4D7JMG4"/>
<dbReference type="SUPFAM" id="SSF56601">
    <property type="entry name" value="beta-lactamase/transpeptidase-like"/>
    <property type="match status" value="1"/>
</dbReference>
<dbReference type="KEGG" id="fpf:DCC35_07950"/>
<dbReference type="PANTHER" id="PTHR46825:SF9">
    <property type="entry name" value="BETA-LACTAMASE-RELATED DOMAIN-CONTAINING PROTEIN"/>
    <property type="match status" value="1"/>
</dbReference>
<dbReference type="PANTHER" id="PTHR46825">
    <property type="entry name" value="D-ALANYL-D-ALANINE-CARBOXYPEPTIDASE/ENDOPEPTIDASE AMPH"/>
    <property type="match status" value="1"/>
</dbReference>
<dbReference type="EMBL" id="CP028923">
    <property type="protein sequence ID" value="QCK14680.1"/>
    <property type="molecule type" value="Genomic_DNA"/>
</dbReference>
<dbReference type="InterPro" id="IPR001466">
    <property type="entry name" value="Beta-lactam-related"/>
</dbReference>
<keyword evidence="1" id="KW-0812">Transmembrane</keyword>
<keyword evidence="4" id="KW-1185">Reference proteome</keyword>
<sequence length="356" mass="40940">MSNNTIFKDLIVIRTFFILVVCTYSLYAQKNIDFNRFDEILEEKYRTGDFSGISLISVNGKVKYEKAFGYADFKDEELLFTDSEFNLCNGSDIAKLLSISWLIEQNKVSLEDSVSQYLPEFEKYPYITLKNILTHTSGLEDINPDNELTKYNDNRSLIEEIIQKQDNVNTGNYKYSHVNSIIIAAVIEKISGLKFEDFFYETISPIIGLPRTEFITLKTAFKHSKADSRYALGYKKTQSEEIIEMDPENETLNYPEGNLWSGGNDILKMYDFLFQSEYISDGTLEKVLGSNTSPVLFKKIGSIENPGYGFEGECDGYNVLFYYFPGTKTQFILLSNYGFSDLFNDEYEILKVINLI</sequence>
<name>A0A4D7JMG4_9BACT</name>